<name>A0A7G7W909_9BACT</name>
<dbReference type="KEGG" id="hsk:H4317_03270"/>
<keyword evidence="4" id="KW-1185">Reference proteome</keyword>
<keyword evidence="2" id="KW-0812">Transmembrane</keyword>
<keyword evidence="2" id="KW-1133">Transmembrane helix</keyword>
<dbReference type="Proteomes" id="UP000515489">
    <property type="component" value="Chromosome"/>
</dbReference>
<evidence type="ECO:0000256" key="2">
    <source>
        <dbReference type="SAM" id="Phobius"/>
    </source>
</evidence>
<protein>
    <submittedName>
        <fullName evidence="3">Uncharacterized protein</fullName>
    </submittedName>
</protein>
<sequence length="117" mass="12981">MKPRPTPTFNYPHLLRRAGIIAAVSLAMALALVGYLFGAADGFFGRLFGAFFVFFWLLSVTFLGVVPFVSWAAANWFGKGWAESAPETNRKRRPAVATATVRKPTRTVTRSEKHHNP</sequence>
<dbReference type="AlphaFoldDB" id="A0A7G7W909"/>
<dbReference type="EMBL" id="CP060202">
    <property type="protein sequence ID" value="QNH62852.1"/>
    <property type="molecule type" value="Genomic_DNA"/>
</dbReference>
<gene>
    <name evidence="3" type="ORF">H4317_03270</name>
</gene>
<evidence type="ECO:0000256" key="1">
    <source>
        <dbReference type="SAM" id="MobiDB-lite"/>
    </source>
</evidence>
<organism evidence="3 4">
    <name type="scientific">Hymenobacter sediminicola</name>
    <dbReference type="NCBI Taxonomy" id="2761579"/>
    <lineage>
        <taxon>Bacteria</taxon>
        <taxon>Pseudomonadati</taxon>
        <taxon>Bacteroidota</taxon>
        <taxon>Cytophagia</taxon>
        <taxon>Cytophagales</taxon>
        <taxon>Hymenobacteraceae</taxon>
        <taxon>Hymenobacter</taxon>
    </lineage>
</organism>
<evidence type="ECO:0000313" key="3">
    <source>
        <dbReference type="EMBL" id="QNH62852.1"/>
    </source>
</evidence>
<accession>A0A7G7W909</accession>
<keyword evidence="2" id="KW-0472">Membrane</keyword>
<feature type="region of interest" description="Disordered" evidence="1">
    <location>
        <begin position="86"/>
        <end position="117"/>
    </location>
</feature>
<feature type="transmembrane region" description="Helical" evidence="2">
    <location>
        <begin position="47"/>
        <end position="74"/>
    </location>
</feature>
<feature type="transmembrane region" description="Helical" evidence="2">
    <location>
        <begin position="20"/>
        <end position="40"/>
    </location>
</feature>
<proteinExistence type="predicted"/>
<reference evidence="3 4" key="1">
    <citation type="submission" date="2020-08" db="EMBL/GenBank/DDBJ databases">
        <title>Hymenobacter sp. S2-20-2 genome sequencing.</title>
        <authorList>
            <person name="Jin L."/>
        </authorList>
    </citation>
    <scope>NUCLEOTIDE SEQUENCE [LARGE SCALE GENOMIC DNA]</scope>
    <source>
        <strain evidence="3 4">S2-20-2</strain>
    </source>
</reference>
<evidence type="ECO:0000313" key="4">
    <source>
        <dbReference type="Proteomes" id="UP000515489"/>
    </source>
</evidence>
<dbReference type="RefSeq" id="WP_185888756.1">
    <property type="nucleotide sequence ID" value="NZ_CP060202.1"/>
</dbReference>